<keyword evidence="2 5" id="KW-0238">DNA-binding</keyword>
<gene>
    <name evidence="5" type="ORF">SAMN04488072_102268</name>
</gene>
<reference evidence="5 6" key="1">
    <citation type="submission" date="2016-10" db="EMBL/GenBank/DDBJ databases">
        <authorList>
            <person name="de Groot N.N."/>
        </authorList>
    </citation>
    <scope>NUCLEOTIDE SEQUENCE [LARGE SCALE GENOMIC DNA]</scope>
    <source>
        <strain evidence="5 6">CGMCC 1.3702</strain>
    </source>
</reference>
<dbReference type="SUPFAM" id="SSF46785">
    <property type="entry name" value="Winged helix' DNA-binding domain"/>
    <property type="match status" value="1"/>
</dbReference>
<sequence length="161" mass="18313">MEDSSRSGNQIAGLLREINAMLNQQLRTAFQDLGITPSQMMILHYLYNHESSRVGDISQELNLAASTVSSILDRLERQDLVVRKRKKEDKRIVQISLTEKAIELKGSLKSSVNEFMDEMTYYASDRELDQIINGLKLLKGILGRDSLEKGEETRDEYCGSQ</sequence>
<dbReference type="EMBL" id="FOJW01000002">
    <property type="protein sequence ID" value="SFA84356.1"/>
    <property type="molecule type" value="Genomic_DNA"/>
</dbReference>
<keyword evidence="1" id="KW-0805">Transcription regulation</keyword>
<dbReference type="AlphaFoldDB" id="A0A1I0W8X2"/>
<dbReference type="Gene3D" id="1.10.10.10">
    <property type="entry name" value="Winged helix-like DNA-binding domain superfamily/Winged helix DNA-binding domain"/>
    <property type="match status" value="1"/>
</dbReference>
<dbReference type="InterPro" id="IPR000835">
    <property type="entry name" value="HTH_MarR-typ"/>
</dbReference>
<dbReference type="InterPro" id="IPR036388">
    <property type="entry name" value="WH-like_DNA-bd_sf"/>
</dbReference>
<dbReference type="InterPro" id="IPR023187">
    <property type="entry name" value="Tscrpt_reg_MarR-type_CS"/>
</dbReference>
<dbReference type="Proteomes" id="UP000198642">
    <property type="component" value="Unassembled WGS sequence"/>
</dbReference>
<dbReference type="PANTHER" id="PTHR42756:SF1">
    <property type="entry name" value="TRANSCRIPTIONAL REPRESSOR OF EMRAB OPERON"/>
    <property type="match status" value="1"/>
</dbReference>
<dbReference type="Pfam" id="PF01047">
    <property type="entry name" value="MarR"/>
    <property type="match status" value="1"/>
</dbReference>
<dbReference type="PROSITE" id="PS01117">
    <property type="entry name" value="HTH_MARR_1"/>
    <property type="match status" value="1"/>
</dbReference>
<dbReference type="SMART" id="SM00347">
    <property type="entry name" value="HTH_MARR"/>
    <property type="match status" value="1"/>
</dbReference>
<name>A0A1I0W8X2_9BACI</name>
<dbReference type="GO" id="GO:0003700">
    <property type="term" value="F:DNA-binding transcription factor activity"/>
    <property type="evidence" value="ECO:0007669"/>
    <property type="project" value="InterPro"/>
</dbReference>
<evidence type="ECO:0000256" key="1">
    <source>
        <dbReference type="ARBA" id="ARBA00023015"/>
    </source>
</evidence>
<feature type="domain" description="HTH marR-type" evidence="4">
    <location>
        <begin position="8"/>
        <end position="140"/>
    </location>
</feature>
<dbReference type="STRING" id="237679.SAMN04488072_102268"/>
<dbReference type="InterPro" id="IPR011991">
    <property type="entry name" value="ArsR-like_HTH"/>
</dbReference>
<dbReference type="GO" id="GO:0003677">
    <property type="term" value="F:DNA binding"/>
    <property type="evidence" value="ECO:0007669"/>
    <property type="project" value="UniProtKB-KW"/>
</dbReference>
<keyword evidence="3" id="KW-0804">Transcription</keyword>
<dbReference type="PROSITE" id="PS50995">
    <property type="entry name" value="HTH_MARR_2"/>
    <property type="match status" value="1"/>
</dbReference>
<dbReference type="OrthoDB" id="327696at2"/>
<dbReference type="RefSeq" id="WP_090233951.1">
    <property type="nucleotide sequence ID" value="NZ_FOJW01000002.1"/>
</dbReference>
<dbReference type="CDD" id="cd00090">
    <property type="entry name" value="HTH_ARSR"/>
    <property type="match status" value="1"/>
</dbReference>
<accession>A0A1I0W8X2</accession>
<evidence type="ECO:0000256" key="2">
    <source>
        <dbReference type="ARBA" id="ARBA00023125"/>
    </source>
</evidence>
<evidence type="ECO:0000259" key="4">
    <source>
        <dbReference type="PROSITE" id="PS50995"/>
    </source>
</evidence>
<dbReference type="PANTHER" id="PTHR42756">
    <property type="entry name" value="TRANSCRIPTIONAL REGULATOR, MARR"/>
    <property type="match status" value="1"/>
</dbReference>
<evidence type="ECO:0000256" key="3">
    <source>
        <dbReference type="ARBA" id="ARBA00023163"/>
    </source>
</evidence>
<evidence type="ECO:0000313" key="6">
    <source>
        <dbReference type="Proteomes" id="UP000198642"/>
    </source>
</evidence>
<proteinExistence type="predicted"/>
<dbReference type="InterPro" id="IPR036390">
    <property type="entry name" value="WH_DNA-bd_sf"/>
</dbReference>
<protein>
    <submittedName>
        <fullName evidence="5">DNA-binding transcriptional regulator, MarR family</fullName>
    </submittedName>
</protein>
<organism evidence="5 6">
    <name type="scientific">Lentibacillus halodurans</name>
    <dbReference type="NCBI Taxonomy" id="237679"/>
    <lineage>
        <taxon>Bacteria</taxon>
        <taxon>Bacillati</taxon>
        <taxon>Bacillota</taxon>
        <taxon>Bacilli</taxon>
        <taxon>Bacillales</taxon>
        <taxon>Bacillaceae</taxon>
        <taxon>Lentibacillus</taxon>
    </lineage>
</organism>
<evidence type="ECO:0000313" key="5">
    <source>
        <dbReference type="EMBL" id="SFA84356.1"/>
    </source>
</evidence>
<keyword evidence="6" id="KW-1185">Reference proteome</keyword>